<sequence length="204" mass="22121">MTRALCKAVPLVLAIMLAGCGGEETSSPDSTETDADRTTAAEVSSASDSREMASTEEAPEVPPFDEPVMFELSSRLGSDRRLTVEGETNLPQATRLQVIVERELSGVRWRERVSVAEGGFVAGPFGPGSGLPDGGYRVTVDVQEGSVQPRSVRERLGEENEHLSGPLVQQSRHGLGQVARYSQRFLVGSETRRTHDQVEVIRVE</sequence>
<feature type="chain" id="PRO_5045266975" evidence="2">
    <location>
        <begin position="22"/>
        <end position="204"/>
    </location>
</feature>
<protein>
    <submittedName>
        <fullName evidence="3">Uncharacterized protein</fullName>
    </submittedName>
</protein>
<name>A0ABY2DA54_9GAMM</name>
<reference evidence="3 4" key="1">
    <citation type="submission" date="2019-03" db="EMBL/GenBank/DDBJ databases">
        <title>Halomonas marinisediminis sp. nov., a moderately halophilic bacterium isolated from the Bohai Gulf.</title>
        <authorList>
            <person name="Ji X."/>
        </authorList>
    </citation>
    <scope>NUCLEOTIDE SEQUENCE [LARGE SCALE GENOMIC DNA]</scope>
    <source>
        <strain evidence="3 4">204</strain>
    </source>
</reference>
<dbReference type="EMBL" id="SLTR01000002">
    <property type="protein sequence ID" value="TDB05062.1"/>
    <property type="molecule type" value="Genomic_DNA"/>
</dbReference>
<evidence type="ECO:0000313" key="3">
    <source>
        <dbReference type="EMBL" id="TDB05062.1"/>
    </source>
</evidence>
<evidence type="ECO:0000313" key="4">
    <source>
        <dbReference type="Proteomes" id="UP000294823"/>
    </source>
</evidence>
<evidence type="ECO:0000256" key="2">
    <source>
        <dbReference type="SAM" id="SignalP"/>
    </source>
</evidence>
<accession>A0ABY2DA54</accession>
<organism evidence="3 4">
    <name type="scientific">Halomonas marinisediminis</name>
    <dbReference type="NCBI Taxonomy" id="2546095"/>
    <lineage>
        <taxon>Bacteria</taxon>
        <taxon>Pseudomonadati</taxon>
        <taxon>Pseudomonadota</taxon>
        <taxon>Gammaproteobacteria</taxon>
        <taxon>Oceanospirillales</taxon>
        <taxon>Halomonadaceae</taxon>
        <taxon>Halomonas</taxon>
    </lineage>
</organism>
<dbReference type="Proteomes" id="UP000294823">
    <property type="component" value="Unassembled WGS sequence"/>
</dbReference>
<keyword evidence="2" id="KW-0732">Signal</keyword>
<feature type="signal peptide" evidence="2">
    <location>
        <begin position="1"/>
        <end position="21"/>
    </location>
</feature>
<feature type="region of interest" description="Disordered" evidence="1">
    <location>
        <begin position="21"/>
        <end position="66"/>
    </location>
</feature>
<comment type="caution">
    <text evidence="3">The sequence shown here is derived from an EMBL/GenBank/DDBJ whole genome shotgun (WGS) entry which is preliminary data.</text>
</comment>
<dbReference type="RefSeq" id="WP_132041360.1">
    <property type="nucleotide sequence ID" value="NZ_SLTR01000002.1"/>
</dbReference>
<keyword evidence="4" id="KW-1185">Reference proteome</keyword>
<proteinExistence type="predicted"/>
<gene>
    <name evidence="3" type="ORF">E0702_02325</name>
</gene>
<evidence type="ECO:0000256" key="1">
    <source>
        <dbReference type="SAM" id="MobiDB-lite"/>
    </source>
</evidence>
<dbReference type="PROSITE" id="PS51257">
    <property type="entry name" value="PROKAR_LIPOPROTEIN"/>
    <property type="match status" value="1"/>
</dbReference>